<evidence type="ECO:0000313" key="15">
    <source>
        <dbReference type="EMBL" id="RZS67281.1"/>
    </source>
</evidence>
<dbReference type="EMBL" id="LBNE01000005">
    <property type="protein sequence ID" value="KKO71749.1"/>
    <property type="molecule type" value="Genomic_DNA"/>
</dbReference>
<comment type="subunit">
    <text evidence="11">Part of an enzyme complex containing four subunits: a flavoprotein, an iron-sulfur protein, plus two membrane-anchoring proteins, SdhC and SdhD. The complex can form homotrimers.</text>
</comment>
<keyword evidence="5 12" id="KW-0349">Heme</keyword>
<dbReference type="PATRIC" id="fig|206506.3.peg.1960"/>
<evidence type="ECO:0000256" key="5">
    <source>
        <dbReference type="ARBA" id="ARBA00022617"/>
    </source>
</evidence>
<accession>A0A171KS82</accession>
<dbReference type="Pfam" id="PF01127">
    <property type="entry name" value="Sdh_cyt"/>
    <property type="match status" value="1"/>
</dbReference>
<comment type="cofactor">
    <cofactor evidence="12">
        <name>heme</name>
        <dbReference type="ChEBI" id="CHEBI:30413"/>
    </cofactor>
    <text evidence="12">The heme is bound between the two transmembrane subunits.</text>
</comment>
<evidence type="ECO:0000256" key="6">
    <source>
        <dbReference type="ARBA" id="ARBA00022692"/>
    </source>
</evidence>
<dbReference type="CDD" id="cd03499">
    <property type="entry name" value="SQR_TypeC_SdhC"/>
    <property type="match status" value="1"/>
</dbReference>
<evidence type="ECO:0000256" key="1">
    <source>
        <dbReference type="ARBA" id="ARBA00004050"/>
    </source>
</evidence>
<keyword evidence="16" id="KW-1185">Reference proteome</keyword>
<dbReference type="OrthoDB" id="9799441at2"/>
<comment type="function">
    <text evidence="1">Membrane-anchoring subunit of succinate dehydrogenase (SDH).</text>
</comment>
<dbReference type="EMBL" id="SGWZ01000004">
    <property type="protein sequence ID" value="RZS67281.1"/>
    <property type="molecule type" value="Genomic_DNA"/>
</dbReference>
<dbReference type="InterPro" id="IPR014314">
    <property type="entry name" value="Succ_DH_cytb556"/>
</dbReference>
<protein>
    <recommendedName>
        <fullName evidence="4">Succinate dehydrogenase cytochrome b556 subunit</fullName>
    </recommendedName>
</protein>
<evidence type="ECO:0000256" key="7">
    <source>
        <dbReference type="ARBA" id="ARBA00022723"/>
    </source>
</evidence>
<reference evidence="15 17" key="2">
    <citation type="submission" date="2019-02" db="EMBL/GenBank/DDBJ databases">
        <title>Genomic Encyclopedia of Type Strains, Phase IV (KMG-IV): sequencing the most valuable type-strain genomes for metagenomic binning, comparative biology and taxonomic classification.</title>
        <authorList>
            <person name="Goeker M."/>
        </authorList>
    </citation>
    <scope>NUCLEOTIDE SEQUENCE [LARGE SCALE GENOMIC DNA]</scope>
    <source>
        <strain evidence="15 17">DSM 16618</strain>
    </source>
</reference>
<dbReference type="GO" id="GO:0006099">
    <property type="term" value="P:tricarboxylic acid cycle"/>
    <property type="evidence" value="ECO:0007669"/>
    <property type="project" value="InterPro"/>
</dbReference>
<dbReference type="NCBIfam" id="TIGR02970">
    <property type="entry name" value="succ_dehyd_cytB"/>
    <property type="match status" value="1"/>
</dbReference>
<keyword evidence="10 13" id="KW-0472">Membrane</keyword>
<dbReference type="STRING" id="206506.AAV32_09155"/>
<evidence type="ECO:0000256" key="11">
    <source>
        <dbReference type="ARBA" id="ARBA00025912"/>
    </source>
</evidence>
<dbReference type="PIRSF" id="PIRSF000178">
    <property type="entry name" value="SDH_cyt_b560"/>
    <property type="match status" value="1"/>
</dbReference>
<evidence type="ECO:0000256" key="4">
    <source>
        <dbReference type="ARBA" id="ARBA00020076"/>
    </source>
</evidence>
<evidence type="ECO:0000256" key="12">
    <source>
        <dbReference type="PIRSR" id="PIRSR000178-1"/>
    </source>
</evidence>
<dbReference type="RefSeq" id="WP_068370631.1">
    <property type="nucleotide sequence ID" value="NZ_CBCSEB010000008.1"/>
</dbReference>
<evidence type="ECO:0000313" key="16">
    <source>
        <dbReference type="Proteomes" id="UP000078084"/>
    </source>
</evidence>
<evidence type="ECO:0000313" key="14">
    <source>
        <dbReference type="EMBL" id="KKO71749.1"/>
    </source>
</evidence>
<keyword evidence="6 13" id="KW-0812">Transmembrane</keyword>
<evidence type="ECO:0000256" key="10">
    <source>
        <dbReference type="ARBA" id="ARBA00023136"/>
    </source>
</evidence>
<organism evidence="14 16">
    <name type="scientific">Kerstersia gyiorum</name>
    <dbReference type="NCBI Taxonomy" id="206506"/>
    <lineage>
        <taxon>Bacteria</taxon>
        <taxon>Pseudomonadati</taxon>
        <taxon>Pseudomonadota</taxon>
        <taxon>Betaproteobacteria</taxon>
        <taxon>Burkholderiales</taxon>
        <taxon>Alcaligenaceae</taxon>
        <taxon>Kerstersia</taxon>
    </lineage>
</organism>
<dbReference type="Proteomes" id="UP000078084">
    <property type="component" value="Unassembled WGS sequence"/>
</dbReference>
<feature type="transmembrane region" description="Helical" evidence="13">
    <location>
        <begin position="121"/>
        <end position="138"/>
    </location>
</feature>
<dbReference type="GO" id="GO:0046872">
    <property type="term" value="F:metal ion binding"/>
    <property type="evidence" value="ECO:0007669"/>
    <property type="project" value="UniProtKB-KW"/>
</dbReference>
<dbReference type="InterPro" id="IPR034804">
    <property type="entry name" value="SQR/QFR_C/D"/>
</dbReference>
<dbReference type="Gene3D" id="1.20.1300.10">
    <property type="entry name" value="Fumarate reductase/succinate dehydrogenase, transmembrane subunit"/>
    <property type="match status" value="1"/>
</dbReference>
<comment type="caution">
    <text evidence="14">The sequence shown here is derived from an EMBL/GenBank/DDBJ whole genome shotgun (WGS) entry which is preliminary data.</text>
</comment>
<dbReference type="GeneID" id="99726936"/>
<dbReference type="GO" id="GO:0009055">
    <property type="term" value="F:electron transfer activity"/>
    <property type="evidence" value="ECO:0007669"/>
    <property type="project" value="InterPro"/>
</dbReference>
<evidence type="ECO:0000313" key="17">
    <source>
        <dbReference type="Proteomes" id="UP000292039"/>
    </source>
</evidence>
<dbReference type="SUPFAM" id="SSF81343">
    <property type="entry name" value="Fumarate reductase respiratory complex transmembrane subunits"/>
    <property type="match status" value="1"/>
</dbReference>
<feature type="transmembrane region" description="Helical" evidence="13">
    <location>
        <begin position="77"/>
        <end position="101"/>
    </location>
</feature>
<reference evidence="14 16" key="1">
    <citation type="submission" date="2015-04" db="EMBL/GenBank/DDBJ databases">
        <title>Genome sequence of Kerstersia gyiorum CG1.</title>
        <authorList>
            <person name="Greninger A.L."/>
            <person name="Kozyreva V."/>
            <person name="Chaturvedi V."/>
        </authorList>
    </citation>
    <scope>NUCLEOTIDE SEQUENCE [LARGE SCALE GENOMIC DNA]</scope>
    <source>
        <strain evidence="14 16">CG1</strain>
    </source>
</reference>
<comment type="subcellular location">
    <subcellularLocation>
        <location evidence="2">Membrane</location>
    </subcellularLocation>
</comment>
<feature type="binding site" description="axial binding residue" evidence="12">
    <location>
        <position position="92"/>
    </location>
    <ligand>
        <name>heme</name>
        <dbReference type="ChEBI" id="CHEBI:30413"/>
        <note>ligand shared with second transmembrane subunit</note>
    </ligand>
    <ligandPart>
        <name>Fe</name>
        <dbReference type="ChEBI" id="CHEBI:18248"/>
    </ligandPart>
</feature>
<dbReference type="InterPro" id="IPR000701">
    <property type="entry name" value="SuccDH_FuR_B_TM-su"/>
</dbReference>
<keyword evidence="8 13" id="KW-1133">Transmembrane helix</keyword>
<keyword evidence="7 12" id="KW-0479">Metal-binding</keyword>
<sequence>MSDSITKPRPTYKNVGVPQLLVYLRHMPAPGKLSILHRASGVILFLCLPLVILPLFAKSVGSEASYASIAEIAGNPLVKLVLLAIIWGYLHHFCAGIRFLLLDLHIGVEKVAARKSATTSLVISLILTVILGLKLFGAW</sequence>
<keyword evidence="9 12" id="KW-0408">Iron</keyword>
<comment type="similarity">
    <text evidence="3">Belongs to the cytochrome b560 family.</text>
</comment>
<evidence type="ECO:0000256" key="2">
    <source>
        <dbReference type="ARBA" id="ARBA00004370"/>
    </source>
</evidence>
<proteinExistence type="inferred from homology"/>
<name>A0A171KS82_9BURK</name>
<dbReference type="AlphaFoldDB" id="A0A171KS82"/>
<feature type="transmembrane region" description="Helical" evidence="13">
    <location>
        <begin position="35"/>
        <end position="57"/>
    </location>
</feature>
<evidence type="ECO:0000256" key="13">
    <source>
        <dbReference type="SAM" id="Phobius"/>
    </source>
</evidence>
<gene>
    <name evidence="14" type="ORF">AAV32_09155</name>
    <name evidence="15" type="ORF">EV679_2494</name>
</gene>
<evidence type="ECO:0000256" key="3">
    <source>
        <dbReference type="ARBA" id="ARBA00007244"/>
    </source>
</evidence>
<evidence type="ECO:0000256" key="9">
    <source>
        <dbReference type="ARBA" id="ARBA00023004"/>
    </source>
</evidence>
<dbReference type="GO" id="GO:0016020">
    <property type="term" value="C:membrane"/>
    <property type="evidence" value="ECO:0007669"/>
    <property type="project" value="UniProtKB-SubCell"/>
</dbReference>
<evidence type="ECO:0000256" key="8">
    <source>
        <dbReference type="ARBA" id="ARBA00022989"/>
    </source>
</evidence>
<dbReference type="Proteomes" id="UP000292039">
    <property type="component" value="Unassembled WGS sequence"/>
</dbReference>